<evidence type="ECO:0000313" key="4">
    <source>
        <dbReference type="Proteomes" id="UP000507470"/>
    </source>
</evidence>
<dbReference type="Gene3D" id="2.60.120.740">
    <property type="match status" value="1"/>
</dbReference>
<dbReference type="AlphaFoldDB" id="A0A6J8AZ88"/>
<dbReference type="InterPro" id="IPR000922">
    <property type="entry name" value="Lectin_gal-bd_dom"/>
</dbReference>
<evidence type="ECO:0000256" key="1">
    <source>
        <dbReference type="SAM" id="SignalP"/>
    </source>
</evidence>
<dbReference type="Proteomes" id="UP000507470">
    <property type="component" value="Unassembled WGS sequence"/>
</dbReference>
<keyword evidence="4" id="KW-1185">Reference proteome</keyword>
<dbReference type="GO" id="GO:0030246">
    <property type="term" value="F:carbohydrate binding"/>
    <property type="evidence" value="ECO:0007669"/>
    <property type="project" value="InterPro"/>
</dbReference>
<proteinExistence type="predicted"/>
<evidence type="ECO:0000313" key="3">
    <source>
        <dbReference type="EMBL" id="CAC5376223.1"/>
    </source>
</evidence>
<protein>
    <recommendedName>
        <fullName evidence="2">SUEL-type lectin domain-containing protein</fullName>
    </recommendedName>
</protein>
<name>A0A6J8AZ88_MYTCO</name>
<dbReference type="EMBL" id="CACVKT020002176">
    <property type="protein sequence ID" value="CAC5376223.1"/>
    <property type="molecule type" value="Genomic_DNA"/>
</dbReference>
<dbReference type="PANTHER" id="PTHR46780">
    <property type="entry name" value="PROTEIN EVA-1"/>
    <property type="match status" value="1"/>
</dbReference>
<feature type="domain" description="SUEL-type lectin" evidence="2">
    <location>
        <begin position="24"/>
        <end position="109"/>
    </location>
</feature>
<gene>
    <name evidence="3" type="ORF">MCOR_12947</name>
</gene>
<keyword evidence="1" id="KW-0732">Signal</keyword>
<feature type="signal peptide" evidence="1">
    <location>
        <begin position="1"/>
        <end position="17"/>
    </location>
</feature>
<dbReference type="Pfam" id="PF02140">
    <property type="entry name" value="SUEL_Lectin"/>
    <property type="match status" value="1"/>
</dbReference>
<dbReference type="InterPro" id="IPR043159">
    <property type="entry name" value="Lectin_gal-bd_sf"/>
</dbReference>
<feature type="chain" id="PRO_5027095902" description="SUEL-type lectin domain-containing protein" evidence="1">
    <location>
        <begin position="18"/>
        <end position="185"/>
    </location>
</feature>
<sequence length="185" mass="20475">MLNNIIFTFLTWQISSGTQHMLTLCNGRYVTLGCEPNFINITDVFYGRDDNLICQPGSHSYCSSNKTDNIIRQKCDGKSVCYVSVYPGVLKGSNCRYANPYLRIHYKCGKSEVSVTTAFSSDGTTSKTDTTSINITATGNITTTRDGMTMEGIQGETSETDSISIYFIISMKTRHEQLPLIVARG</sequence>
<accession>A0A6J8AZ88</accession>
<dbReference type="PROSITE" id="PS50228">
    <property type="entry name" value="SUEL_LECTIN"/>
    <property type="match status" value="1"/>
</dbReference>
<evidence type="ECO:0000259" key="2">
    <source>
        <dbReference type="PROSITE" id="PS50228"/>
    </source>
</evidence>
<dbReference type="OrthoDB" id="6119152at2759"/>
<organism evidence="3 4">
    <name type="scientific">Mytilus coruscus</name>
    <name type="common">Sea mussel</name>
    <dbReference type="NCBI Taxonomy" id="42192"/>
    <lineage>
        <taxon>Eukaryota</taxon>
        <taxon>Metazoa</taxon>
        <taxon>Spiralia</taxon>
        <taxon>Lophotrochozoa</taxon>
        <taxon>Mollusca</taxon>
        <taxon>Bivalvia</taxon>
        <taxon>Autobranchia</taxon>
        <taxon>Pteriomorphia</taxon>
        <taxon>Mytilida</taxon>
        <taxon>Mytiloidea</taxon>
        <taxon>Mytilidae</taxon>
        <taxon>Mytilinae</taxon>
        <taxon>Mytilus</taxon>
    </lineage>
</organism>
<dbReference type="CDD" id="cd22823">
    <property type="entry name" value="Gal_Rha_Lectin"/>
    <property type="match status" value="1"/>
</dbReference>
<reference evidence="3 4" key="1">
    <citation type="submission" date="2020-06" db="EMBL/GenBank/DDBJ databases">
        <authorList>
            <person name="Li R."/>
            <person name="Bekaert M."/>
        </authorList>
    </citation>
    <scope>NUCLEOTIDE SEQUENCE [LARGE SCALE GENOMIC DNA]</scope>
    <source>
        <strain evidence="4">wild</strain>
    </source>
</reference>